<keyword evidence="2" id="KW-1185">Reference proteome</keyword>
<organism evidence="1 2">
    <name type="scientific">Crocosphaera chwakensis CCY0110</name>
    <dbReference type="NCBI Taxonomy" id="391612"/>
    <lineage>
        <taxon>Bacteria</taxon>
        <taxon>Bacillati</taxon>
        <taxon>Cyanobacteriota</taxon>
        <taxon>Cyanophyceae</taxon>
        <taxon>Oscillatoriophycideae</taxon>
        <taxon>Chroococcales</taxon>
        <taxon>Aphanothecaceae</taxon>
        <taxon>Crocosphaera</taxon>
        <taxon>Crocosphaera chwakensis</taxon>
    </lineage>
</organism>
<name>A3IUQ0_9CHRO</name>
<dbReference type="eggNOG" id="ENOG5031GDF">
    <property type="taxonomic scope" value="Bacteria"/>
</dbReference>
<reference evidence="1 2" key="1">
    <citation type="submission" date="2007-03" db="EMBL/GenBank/DDBJ databases">
        <authorList>
            <person name="Stal L."/>
            <person name="Ferriera S."/>
            <person name="Johnson J."/>
            <person name="Kravitz S."/>
            <person name="Beeson K."/>
            <person name="Sutton G."/>
            <person name="Rogers Y.-H."/>
            <person name="Friedman R."/>
            <person name="Frazier M."/>
            <person name="Venter J.C."/>
        </authorList>
    </citation>
    <scope>NUCLEOTIDE SEQUENCE [LARGE SCALE GENOMIC DNA]</scope>
    <source>
        <strain evidence="1 2">CCY0110</strain>
    </source>
</reference>
<dbReference type="Proteomes" id="UP000003781">
    <property type="component" value="Unassembled WGS sequence"/>
</dbReference>
<protein>
    <recommendedName>
        <fullName evidence="3">Biotin carboxylase</fullName>
    </recommendedName>
</protein>
<dbReference type="RefSeq" id="WP_008277106.1">
    <property type="nucleotide sequence ID" value="NZ_AAXW01000036.1"/>
</dbReference>
<evidence type="ECO:0000313" key="1">
    <source>
        <dbReference type="EMBL" id="EAZ89842.1"/>
    </source>
</evidence>
<sequence>MLQFIKTYAIATIIGCVFSLLTSLWSQPALALTNIDLFNISYKDCPPELAEGNVTSGGSSLPADCYIITGKAKNTSGKTVYDADVFGRILDANNEPALQNRSRVGSIAEVPPGVSDFEVRITVPANQPTPLKLKKFKASGFTTKVTPIF</sequence>
<comment type="caution">
    <text evidence="1">The sequence shown here is derived from an EMBL/GenBank/DDBJ whole genome shotgun (WGS) entry which is preliminary data.</text>
</comment>
<evidence type="ECO:0000313" key="2">
    <source>
        <dbReference type="Proteomes" id="UP000003781"/>
    </source>
</evidence>
<dbReference type="EMBL" id="AAXW01000036">
    <property type="protein sequence ID" value="EAZ89842.1"/>
    <property type="molecule type" value="Genomic_DNA"/>
</dbReference>
<dbReference type="OrthoDB" id="572162at2"/>
<dbReference type="AlphaFoldDB" id="A3IUQ0"/>
<proteinExistence type="predicted"/>
<gene>
    <name evidence="1" type="ORF">CY0110_25446</name>
</gene>
<evidence type="ECO:0008006" key="3">
    <source>
        <dbReference type="Google" id="ProtNLM"/>
    </source>
</evidence>
<accession>A3IUQ0</accession>